<dbReference type="InParanoid" id="G2YL54"/>
<organism evidence="1 2">
    <name type="scientific">Botryotinia fuckeliana (strain T4)</name>
    <name type="common">Noble rot fungus</name>
    <name type="synonym">Botrytis cinerea</name>
    <dbReference type="NCBI Taxonomy" id="999810"/>
    <lineage>
        <taxon>Eukaryota</taxon>
        <taxon>Fungi</taxon>
        <taxon>Dikarya</taxon>
        <taxon>Ascomycota</taxon>
        <taxon>Pezizomycotina</taxon>
        <taxon>Leotiomycetes</taxon>
        <taxon>Helotiales</taxon>
        <taxon>Sclerotiniaceae</taxon>
        <taxon>Botrytis</taxon>
    </lineage>
</organism>
<reference evidence="2" key="1">
    <citation type="journal article" date="2011" name="PLoS Genet.">
        <title>Genomic analysis of the necrotrophic fungal pathogens Sclerotinia sclerotiorum and Botrytis cinerea.</title>
        <authorList>
            <person name="Amselem J."/>
            <person name="Cuomo C.A."/>
            <person name="van Kan J.A."/>
            <person name="Viaud M."/>
            <person name="Benito E.P."/>
            <person name="Couloux A."/>
            <person name="Coutinho P.M."/>
            <person name="de Vries R.P."/>
            <person name="Dyer P.S."/>
            <person name="Fillinger S."/>
            <person name="Fournier E."/>
            <person name="Gout L."/>
            <person name="Hahn M."/>
            <person name="Kohn L."/>
            <person name="Lapalu N."/>
            <person name="Plummer K.M."/>
            <person name="Pradier J.M."/>
            <person name="Quevillon E."/>
            <person name="Sharon A."/>
            <person name="Simon A."/>
            <person name="ten Have A."/>
            <person name="Tudzynski B."/>
            <person name="Tudzynski P."/>
            <person name="Wincker P."/>
            <person name="Andrew M."/>
            <person name="Anthouard V."/>
            <person name="Beever R.E."/>
            <person name="Beffa R."/>
            <person name="Benoit I."/>
            <person name="Bouzid O."/>
            <person name="Brault B."/>
            <person name="Chen Z."/>
            <person name="Choquer M."/>
            <person name="Collemare J."/>
            <person name="Cotton P."/>
            <person name="Danchin E.G."/>
            <person name="Da Silva C."/>
            <person name="Gautier A."/>
            <person name="Giraud C."/>
            <person name="Giraud T."/>
            <person name="Gonzalez C."/>
            <person name="Grossetete S."/>
            <person name="Guldener U."/>
            <person name="Henrissat B."/>
            <person name="Howlett B.J."/>
            <person name="Kodira C."/>
            <person name="Kretschmer M."/>
            <person name="Lappartient A."/>
            <person name="Leroch M."/>
            <person name="Levis C."/>
            <person name="Mauceli E."/>
            <person name="Neuveglise C."/>
            <person name="Oeser B."/>
            <person name="Pearson M."/>
            <person name="Poulain J."/>
            <person name="Poussereau N."/>
            <person name="Quesneville H."/>
            <person name="Rascle C."/>
            <person name="Schumacher J."/>
            <person name="Segurens B."/>
            <person name="Sexton A."/>
            <person name="Silva E."/>
            <person name="Sirven C."/>
            <person name="Soanes D.M."/>
            <person name="Talbot N.J."/>
            <person name="Templeton M."/>
            <person name="Yandava C."/>
            <person name="Yarden O."/>
            <person name="Zeng Q."/>
            <person name="Rollins J.A."/>
            <person name="Lebrun M.H."/>
            <person name="Dickman M."/>
        </authorList>
    </citation>
    <scope>NUCLEOTIDE SEQUENCE [LARGE SCALE GENOMIC DNA]</scope>
    <source>
        <strain evidence="2">T4</strain>
    </source>
</reference>
<dbReference type="Proteomes" id="UP000008177">
    <property type="component" value="Unplaced contigs"/>
</dbReference>
<accession>G2YL54</accession>
<gene>
    <name evidence="1" type="ORF">BofuT4_P078670.1</name>
</gene>
<proteinExistence type="predicted"/>
<dbReference type="EMBL" id="FQ790342">
    <property type="protein sequence ID" value="CCD52352.1"/>
    <property type="molecule type" value="Genomic_DNA"/>
</dbReference>
<protein>
    <submittedName>
        <fullName evidence="1">Uncharacterized protein</fullName>
    </submittedName>
</protein>
<evidence type="ECO:0000313" key="2">
    <source>
        <dbReference type="Proteomes" id="UP000008177"/>
    </source>
</evidence>
<name>G2YL54_BOTF4</name>
<dbReference type="HOGENOM" id="CLU_3142903_0_0_1"/>
<sequence length="49" mass="5552">MPLLASIEWRQIISAKFTDMVASSLLAQLRQKGLLAKEKQFSLKVFDLS</sequence>
<dbReference type="AlphaFoldDB" id="G2YL54"/>
<evidence type="ECO:0000313" key="1">
    <source>
        <dbReference type="EMBL" id="CCD52352.1"/>
    </source>
</evidence>